<dbReference type="PANTHER" id="PTHR43280">
    <property type="entry name" value="ARAC-FAMILY TRANSCRIPTIONAL REGULATOR"/>
    <property type="match status" value="1"/>
</dbReference>
<dbReference type="RefSeq" id="WP_306075286.1">
    <property type="nucleotide sequence ID" value="NZ_JAROBZ020000004.1"/>
</dbReference>
<evidence type="ECO:0000256" key="1">
    <source>
        <dbReference type="ARBA" id="ARBA00023015"/>
    </source>
</evidence>
<name>A0ABV4Z1E7_9BACI</name>
<evidence type="ECO:0000313" key="7">
    <source>
        <dbReference type="EMBL" id="MFB3170912.1"/>
    </source>
</evidence>
<dbReference type="EMBL" id="JAROBZ020000004">
    <property type="protein sequence ID" value="MFB3170912.1"/>
    <property type="molecule type" value="Genomic_DNA"/>
</dbReference>
<keyword evidence="3" id="KW-0804">Transcription</keyword>
<evidence type="ECO:0000256" key="4">
    <source>
        <dbReference type="PROSITE-ProRule" id="PRU00169"/>
    </source>
</evidence>
<dbReference type="InterPro" id="IPR001789">
    <property type="entry name" value="Sig_transdc_resp-reg_receiver"/>
</dbReference>
<evidence type="ECO:0000256" key="3">
    <source>
        <dbReference type="ARBA" id="ARBA00023163"/>
    </source>
</evidence>
<feature type="domain" description="Response regulatory" evidence="6">
    <location>
        <begin position="8"/>
        <end position="125"/>
    </location>
</feature>
<organism evidence="7 8">
    <name type="scientific">Neobacillus driksii</name>
    <dbReference type="NCBI Taxonomy" id="3035913"/>
    <lineage>
        <taxon>Bacteria</taxon>
        <taxon>Bacillati</taxon>
        <taxon>Bacillota</taxon>
        <taxon>Bacilli</taxon>
        <taxon>Bacillales</taxon>
        <taxon>Bacillaceae</taxon>
        <taxon>Neobacillus</taxon>
    </lineage>
</organism>
<reference evidence="7 8" key="1">
    <citation type="submission" date="2024-05" db="EMBL/GenBank/DDBJ databases">
        <authorList>
            <person name="Venkateswaran K."/>
        </authorList>
    </citation>
    <scope>NUCLEOTIDE SEQUENCE [LARGE SCALE GENOMIC DNA]</scope>
    <source>
        <strain evidence="7 8">179-C4-2-HS</strain>
    </source>
</reference>
<keyword evidence="1" id="KW-0805">Transcription regulation</keyword>
<feature type="domain" description="HTH araC/xylS-type" evidence="5">
    <location>
        <begin position="403"/>
        <end position="501"/>
    </location>
</feature>
<comment type="caution">
    <text evidence="7">The sequence shown here is derived from an EMBL/GenBank/DDBJ whole genome shotgun (WGS) entry which is preliminary data.</text>
</comment>
<dbReference type="SMART" id="SM00448">
    <property type="entry name" value="REC"/>
    <property type="match status" value="1"/>
</dbReference>
<keyword evidence="4" id="KW-0597">Phosphoprotein</keyword>
<evidence type="ECO:0000259" key="6">
    <source>
        <dbReference type="PROSITE" id="PS50110"/>
    </source>
</evidence>
<evidence type="ECO:0000256" key="2">
    <source>
        <dbReference type="ARBA" id="ARBA00023125"/>
    </source>
</evidence>
<evidence type="ECO:0000259" key="5">
    <source>
        <dbReference type="PROSITE" id="PS01124"/>
    </source>
</evidence>
<proteinExistence type="predicted"/>
<dbReference type="Gene3D" id="3.40.50.2300">
    <property type="match status" value="1"/>
</dbReference>
<dbReference type="PROSITE" id="PS50110">
    <property type="entry name" value="RESPONSE_REGULATORY"/>
    <property type="match status" value="1"/>
</dbReference>
<dbReference type="SMART" id="SM00342">
    <property type="entry name" value="HTH_ARAC"/>
    <property type="match status" value="1"/>
</dbReference>
<accession>A0ABV4Z1E7</accession>
<dbReference type="SUPFAM" id="SSF46689">
    <property type="entry name" value="Homeodomain-like"/>
    <property type="match status" value="2"/>
</dbReference>
<dbReference type="Pfam" id="PF00072">
    <property type="entry name" value="Response_reg"/>
    <property type="match status" value="1"/>
</dbReference>
<keyword evidence="2" id="KW-0238">DNA-binding</keyword>
<feature type="modified residue" description="4-aspartylphosphate" evidence="4">
    <location>
        <position position="60"/>
    </location>
</feature>
<keyword evidence="8" id="KW-1185">Reference proteome</keyword>
<dbReference type="PANTHER" id="PTHR43280:SF28">
    <property type="entry name" value="HTH-TYPE TRANSCRIPTIONAL ACTIVATOR RHAS"/>
    <property type="match status" value="1"/>
</dbReference>
<dbReference type="SUPFAM" id="SSF52172">
    <property type="entry name" value="CheY-like"/>
    <property type="match status" value="1"/>
</dbReference>
<dbReference type="InterPro" id="IPR009057">
    <property type="entry name" value="Homeodomain-like_sf"/>
</dbReference>
<dbReference type="PROSITE" id="PS01124">
    <property type="entry name" value="HTH_ARAC_FAMILY_2"/>
    <property type="match status" value="1"/>
</dbReference>
<dbReference type="InterPro" id="IPR020449">
    <property type="entry name" value="Tscrpt_reg_AraC-type_HTH"/>
</dbReference>
<dbReference type="InterPro" id="IPR018060">
    <property type="entry name" value="HTH_AraC"/>
</dbReference>
<dbReference type="Pfam" id="PF12833">
    <property type="entry name" value="HTH_18"/>
    <property type="match status" value="1"/>
</dbReference>
<gene>
    <name evidence="7" type="ORF">P5G62_027870</name>
</gene>
<sequence>MTVGERGRVLIVDDEQLIRQGIKHYLNWEQEGFEIVGEASNGSEALEIIEMKQPHIVITDIVMPIMDGEELTRIVKERYPHIEIIILSSFGEFDYVRSTFQSGVVDYILKPKLDSKGLLKALKAAAERIPSLQTMDKHVSVELSIGQMIQKMISGFEVTYDTQKISELFPHRKFCLFGVVLKSGETELPKHIKEKMETEFGREEYSFHFVQNIVLVNGDDFSKFIEFAKKLGESNSEYGFALSETFTDFSQLVVIYKESLAKLLNYHFYFSELPLLMKQNMPKQEPVCESFNLDWFTGELKRKNFEGAFQYLQEHVASFSKCYTLEVYEYKAFFGNIVFNITVLLGNMEYDVKELDQAKYSYFRAIEEAQNTKEVIAQLNKFITEAKQCIFSSENQIDNINMKRLLEFIQDHYAEPITLTEVAKHFHFNPSYLSSYFSTHKGEGFIEYLNRIRIEEASKLLVEGRANISEISGMVGYSDHSYFCKVFKKITGLSPSQYRRKQITR</sequence>
<evidence type="ECO:0000313" key="8">
    <source>
        <dbReference type="Proteomes" id="UP001241748"/>
    </source>
</evidence>
<dbReference type="InterPro" id="IPR011006">
    <property type="entry name" value="CheY-like_superfamily"/>
</dbReference>
<dbReference type="PRINTS" id="PR00032">
    <property type="entry name" value="HTHARAC"/>
</dbReference>
<dbReference type="CDD" id="cd17536">
    <property type="entry name" value="REC_YesN-like"/>
    <property type="match status" value="1"/>
</dbReference>
<dbReference type="Gene3D" id="1.10.10.60">
    <property type="entry name" value="Homeodomain-like"/>
    <property type="match status" value="2"/>
</dbReference>
<protein>
    <submittedName>
        <fullName evidence="7">Response regulator transcription factor</fullName>
    </submittedName>
</protein>
<dbReference type="Proteomes" id="UP001241748">
    <property type="component" value="Unassembled WGS sequence"/>
</dbReference>